<comment type="similarity">
    <text evidence="1">Belongs to the peptidase C1 family.</text>
</comment>
<dbReference type="GO" id="GO:0008234">
    <property type="term" value="F:cysteine-type peptidase activity"/>
    <property type="evidence" value="ECO:0007669"/>
    <property type="project" value="InterPro"/>
</dbReference>
<dbReference type="InterPro" id="IPR013128">
    <property type="entry name" value="Peptidase_C1A"/>
</dbReference>
<keyword evidence="6" id="KW-1185">Reference proteome</keyword>
<evidence type="ECO:0000256" key="1">
    <source>
        <dbReference type="ARBA" id="ARBA00008455"/>
    </source>
</evidence>
<dbReference type="AlphaFoldDB" id="A0AAJ0GKS9"/>
<dbReference type="InterPro" id="IPR038765">
    <property type="entry name" value="Papain-like_cys_pep_sf"/>
</dbReference>
<organism evidence="5 6">
    <name type="scientific">Chaetomium strumarium</name>
    <dbReference type="NCBI Taxonomy" id="1170767"/>
    <lineage>
        <taxon>Eukaryota</taxon>
        <taxon>Fungi</taxon>
        <taxon>Dikarya</taxon>
        <taxon>Ascomycota</taxon>
        <taxon>Pezizomycotina</taxon>
        <taxon>Sordariomycetes</taxon>
        <taxon>Sordariomycetidae</taxon>
        <taxon>Sordariales</taxon>
        <taxon>Chaetomiaceae</taxon>
        <taxon>Chaetomium</taxon>
    </lineage>
</organism>
<feature type="signal peptide" evidence="3">
    <location>
        <begin position="1"/>
        <end position="19"/>
    </location>
</feature>
<dbReference type="Pfam" id="PF00112">
    <property type="entry name" value="Peptidase_C1"/>
    <property type="match status" value="1"/>
</dbReference>
<dbReference type="CDD" id="cd02619">
    <property type="entry name" value="Peptidase_C1"/>
    <property type="match status" value="1"/>
</dbReference>
<evidence type="ECO:0000256" key="3">
    <source>
        <dbReference type="SAM" id="SignalP"/>
    </source>
</evidence>
<evidence type="ECO:0000259" key="4">
    <source>
        <dbReference type="SMART" id="SM00645"/>
    </source>
</evidence>
<reference evidence="5" key="2">
    <citation type="submission" date="2023-06" db="EMBL/GenBank/DDBJ databases">
        <authorList>
            <consortium name="Lawrence Berkeley National Laboratory"/>
            <person name="Mondo S.J."/>
            <person name="Hensen N."/>
            <person name="Bonometti L."/>
            <person name="Westerberg I."/>
            <person name="Brannstrom I.O."/>
            <person name="Guillou S."/>
            <person name="Cros-Aarteil S."/>
            <person name="Calhoun S."/>
            <person name="Haridas S."/>
            <person name="Kuo A."/>
            <person name="Pangilinan J."/>
            <person name="Riley R."/>
            <person name="Labutti K."/>
            <person name="Andreopoulos B."/>
            <person name="Lipzen A."/>
            <person name="Chen C."/>
            <person name="Yanf M."/>
            <person name="Daum C."/>
            <person name="Ng V."/>
            <person name="Clum A."/>
            <person name="Steindorff A."/>
            <person name="Ohm R."/>
            <person name="Martin F."/>
            <person name="Silar P."/>
            <person name="Natvig D."/>
            <person name="Lalanne C."/>
            <person name="Gautier V."/>
            <person name="Ament-Velasquez S.L."/>
            <person name="Kruys A."/>
            <person name="Hutchinson M.I."/>
            <person name="Powell A.J."/>
            <person name="Barry K."/>
            <person name="Miller A.N."/>
            <person name="Grigoriev I.V."/>
            <person name="Debuchy R."/>
            <person name="Gladieux P."/>
            <person name="Thoren M.H."/>
            <person name="Johannesson H."/>
        </authorList>
    </citation>
    <scope>NUCLEOTIDE SEQUENCE</scope>
    <source>
        <strain evidence="5">CBS 333.67</strain>
    </source>
</reference>
<dbReference type="RefSeq" id="XP_062717512.1">
    <property type="nucleotide sequence ID" value="XM_062870607.1"/>
</dbReference>
<feature type="chain" id="PRO_5042528878" description="Peptidase C1A papain C-terminal domain-containing protein" evidence="3">
    <location>
        <begin position="20"/>
        <end position="665"/>
    </location>
</feature>
<evidence type="ECO:0000313" key="5">
    <source>
        <dbReference type="EMBL" id="KAK3301732.1"/>
    </source>
</evidence>
<dbReference type="SUPFAM" id="SSF54001">
    <property type="entry name" value="Cysteine proteinases"/>
    <property type="match status" value="1"/>
</dbReference>
<protein>
    <recommendedName>
        <fullName evidence="4">Peptidase C1A papain C-terminal domain-containing protein</fullName>
    </recommendedName>
</protein>
<dbReference type="GeneID" id="87889436"/>
<proteinExistence type="inferred from homology"/>
<dbReference type="EMBL" id="JAUDZG010000008">
    <property type="protein sequence ID" value="KAK3301732.1"/>
    <property type="molecule type" value="Genomic_DNA"/>
</dbReference>
<reference evidence="5" key="1">
    <citation type="journal article" date="2023" name="Mol. Phylogenet. Evol.">
        <title>Genome-scale phylogeny and comparative genomics of the fungal order Sordariales.</title>
        <authorList>
            <person name="Hensen N."/>
            <person name="Bonometti L."/>
            <person name="Westerberg I."/>
            <person name="Brannstrom I.O."/>
            <person name="Guillou S."/>
            <person name="Cros-Aarteil S."/>
            <person name="Calhoun S."/>
            <person name="Haridas S."/>
            <person name="Kuo A."/>
            <person name="Mondo S."/>
            <person name="Pangilinan J."/>
            <person name="Riley R."/>
            <person name="LaButti K."/>
            <person name="Andreopoulos B."/>
            <person name="Lipzen A."/>
            <person name="Chen C."/>
            <person name="Yan M."/>
            <person name="Daum C."/>
            <person name="Ng V."/>
            <person name="Clum A."/>
            <person name="Steindorff A."/>
            <person name="Ohm R.A."/>
            <person name="Martin F."/>
            <person name="Silar P."/>
            <person name="Natvig D.O."/>
            <person name="Lalanne C."/>
            <person name="Gautier V."/>
            <person name="Ament-Velasquez S.L."/>
            <person name="Kruys A."/>
            <person name="Hutchinson M.I."/>
            <person name="Powell A.J."/>
            <person name="Barry K."/>
            <person name="Miller A.N."/>
            <person name="Grigoriev I.V."/>
            <person name="Debuchy R."/>
            <person name="Gladieux P."/>
            <person name="Hiltunen Thoren M."/>
            <person name="Johannesson H."/>
        </authorList>
    </citation>
    <scope>NUCLEOTIDE SEQUENCE</scope>
    <source>
        <strain evidence="5">CBS 333.67</strain>
    </source>
</reference>
<sequence>MAWPWQTSLALILAVSVASNPLQRPRQLPWPDPIPASSIGPLDWSSIHPPIFNNPNKGYSLRFTTTPPLLPSSVDWRNRSGLNYITTPQNQGVCNSCWAFAVTALIEAMVRIEHGAWSKRSEADVHDGLGAACESTGNAEETLAWVAGQGAMFVVANNNANTSTDPDAASPGPGIADWPCDPYQDTPPQSHAYGHCADRSGRTTRIPLYQALGVVEDQKRWLDQYGPLVATFVLYADFGAWKPTGENQGVYRWDGVSESTGNHLALVVGYDDGKQAWIMKNSWGQGWGDGGFVYFAYDIANIDSWTKYGLSNVNPDPWTRRRHQSGSMMQSGNGDTHRNFELLISDSNAPGFTHVSRDGNSTTWSKVSEIQGSSLVGQPAIIGTSFNRDFHAVGITKDQTLQQWAYSQSAKKWSQVSTIEDTKIDGFPGLTQSDGSQLVMVVKHADGTLNEWQQQPNSTTWTLASPPHSPIASNIAQSGPSLIQSNINLDLYHPLGGTSHGNLYTVAVRTDGRLQLFWRSSSSNQNNTTTSTRWSAGEVFASDIPLDTPPVMIQDFFHTRNETSVGGFQLVVATADGGVQHWERVNDDDDDIGTSTEEEEEQEEGKKWRLVETVAGGSRVRHVWALVQGSFDRRMQMVTEGVDGDRRHASYEYKSHTLKRDPSLR</sequence>
<dbReference type="SMART" id="SM00645">
    <property type="entry name" value="Pept_C1"/>
    <property type="match status" value="1"/>
</dbReference>
<dbReference type="Proteomes" id="UP001273166">
    <property type="component" value="Unassembled WGS sequence"/>
</dbReference>
<keyword evidence="3" id="KW-0732">Signal</keyword>
<feature type="domain" description="Peptidase C1A papain C-terminal" evidence="4">
    <location>
        <begin position="70"/>
        <end position="310"/>
    </location>
</feature>
<evidence type="ECO:0000313" key="6">
    <source>
        <dbReference type="Proteomes" id="UP001273166"/>
    </source>
</evidence>
<dbReference type="SUPFAM" id="SSF89372">
    <property type="entry name" value="Fucose-specific lectin"/>
    <property type="match status" value="1"/>
</dbReference>
<comment type="caution">
    <text evidence="5">The sequence shown here is derived from an EMBL/GenBank/DDBJ whole genome shotgun (WGS) entry which is preliminary data.</text>
</comment>
<evidence type="ECO:0000256" key="2">
    <source>
        <dbReference type="SAM" id="MobiDB-lite"/>
    </source>
</evidence>
<feature type="region of interest" description="Disordered" evidence="2">
    <location>
        <begin position="583"/>
        <end position="606"/>
    </location>
</feature>
<dbReference type="PANTHER" id="PTHR12411">
    <property type="entry name" value="CYSTEINE PROTEASE FAMILY C1-RELATED"/>
    <property type="match status" value="1"/>
</dbReference>
<name>A0AAJ0GKS9_9PEZI</name>
<dbReference type="InterPro" id="IPR000668">
    <property type="entry name" value="Peptidase_C1A_C"/>
</dbReference>
<dbReference type="Gene3D" id="3.90.70.10">
    <property type="entry name" value="Cysteine proteinases"/>
    <property type="match status" value="1"/>
</dbReference>
<gene>
    <name evidence="5" type="ORF">B0T15DRAFT_563232</name>
</gene>
<dbReference type="GO" id="GO:0006508">
    <property type="term" value="P:proteolysis"/>
    <property type="evidence" value="ECO:0007669"/>
    <property type="project" value="InterPro"/>
</dbReference>
<accession>A0AAJ0GKS9</accession>
<feature type="compositionally biased region" description="Acidic residues" evidence="2">
    <location>
        <begin position="586"/>
        <end position="603"/>
    </location>
</feature>